<organism evidence="4 5">
    <name type="scientific">Poecilia formosa</name>
    <name type="common">Amazon molly</name>
    <name type="synonym">Limia formosa</name>
    <dbReference type="NCBI Taxonomy" id="48698"/>
    <lineage>
        <taxon>Eukaryota</taxon>
        <taxon>Metazoa</taxon>
        <taxon>Chordata</taxon>
        <taxon>Craniata</taxon>
        <taxon>Vertebrata</taxon>
        <taxon>Euteleostomi</taxon>
        <taxon>Actinopterygii</taxon>
        <taxon>Neopterygii</taxon>
        <taxon>Teleostei</taxon>
        <taxon>Neoteleostei</taxon>
        <taxon>Acanthomorphata</taxon>
        <taxon>Ovalentaria</taxon>
        <taxon>Atherinomorphae</taxon>
        <taxon>Cyprinodontiformes</taxon>
        <taxon>Poeciliidae</taxon>
        <taxon>Poeciliinae</taxon>
        <taxon>Poecilia</taxon>
    </lineage>
</organism>
<dbReference type="InterPro" id="IPR016186">
    <property type="entry name" value="C-type_lectin-like/link_sf"/>
</dbReference>
<dbReference type="Gene3D" id="3.10.100.10">
    <property type="entry name" value="Mannose-Binding Protein A, subunit A"/>
    <property type="match status" value="1"/>
</dbReference>
<dbReference type="InterPro" id="IPR016187">
    <property type="entry name" value="CTDL_fold"/>
</dbReference>
<feature type="domain" description="C-type lectin" evidence="3">
    <location>
        <begin position="32"/>
        <end position="151"/>
    </location>
</feature>
<dbReference type="EMBL" id="AYCK01027612">
    <property type="status" value="NOT_ANNOTATED_CDS"/>
    <property type="molecule type" value="Genomic_DNA"/>
</dbReference>
<dbReference type="GeneTree" id="ENSGT00940000162818"/>
<feature type="chain" id="PRO_5001833917" description="C-type lectin domain-containing protein" evidence="2">
    <location>
        <begin position="23"/>
        <end position="157"/>
    </location>
</feature>
<feature type="signal peptide" evidence="2">
    <location>
        <begin position="1"/>
        <end position="22"/>
    </location>
</feature>
<dbReference type="Proteomes" id="UP000028760">
    <property type="component" value="Unassembled WGS sequence"/>
</dbReference>
<evidence type="ECO:0000313" key="4">
    <source>
        <dbReference type="Ensembl" id="ENSPFOP00000012543.1"/>
    </source>
</evidence>
<dbReference type="eggNOG" id="KOG4297">
    <property type="taxonomic scope" value="Eukaryota"/>
</dbReference>
<protein>
    <recommendedName>
        <fullName evidence="3">C-type lectin domain-containing protein</fullName>
    </recommendedName>
</protein>
<keyword evidence="2" id="KW-0732">Signal</keyword>
<reference evidence="4" key="2">
    <citation type="submission" date="2025-08" db="UniProtKB">
        <authorList>
            <consortium name="Ensembl"/>
        </authorList>
    </citation>
    <scope>IDENTIFICATION</scope>
</reference>
<accession>A0A087Y3E0</accession>
<dbReference type="PANTHER" id="PTHR22803">
    <property type="entry name" value="MANNOSE, PHOSPHOLIPASE, LECTIN RECEPTOR RELATED"/>
    <property type="match status" value="1"/>
</dbReference>
<keyword evidence="1" id="KW-1015">Disulfide bond</keyword>
<dbReference type="STRING" id="48698.ENSPFOP00000012543"/>
<dbReference type="PROSITE" id="PS50041">
    <property type="entry name" value="C_TYPE_LECTIN_2"/>
    <property type="match status" value="1"/>
</dbReference>
<dbReference type="Ensembl" id="ENSPFOT00000012560.1">
    <property type="protein sequence ID" value="ENSPFOP00000012543.1"/>
    <property type="gene ID" value="ENSPFOG00000012549.2"/>
</dbReference>
<dbReference type="PROSITE" id="PS00615">
    <property type="entry name" value="C_TYPE_LECTIN_1"/>
    <property type="match status" value="1"/>
</dbReference>
<dbReference type="InterPro" id="IPR001304">
    <property type="entry name" value="C-type_lectin-like"/>
</dbReference>
<dbReference type="SMART" id="SM00034">
    <property type="entry name" value="CLECT"/>
    <property type="match status" value="1"/>
</dbReference>
<dbReference type="InterPro" id="IPR050111">
    <property type="entry name" value="C-type_lectin/snaclec_domain"/>
</dbReference>
<dbReference type="InterPro" id="IPR018378">
    <property type="entry name" value="C-type_lectin_CS"/>
</dbReference>
<sequence length="157" mass="18298">ISIMKLLAVFLLVFSMMALTSGLSRVLVWTRINGRCFRYVARSMTWANAEKNCLSMGANLASVRNAYEYRRVQALIRAATRNSREAWLGGSDAQQERTWLWSDGSPMRYTNWCRGQPDNARRSQHCLQMNWSGAKCWDDLWCNHSRPFVCAKRLRRR</sequence>
<keyword evidence="5" id="KW-1185">Reference proteome</keyword>
<dbReference type="SUPFAM" id="SSF56436">
    <property type="entry name" value="C-type lectin-like"/>
    <property type="match status" value="1"/>
</dbReference>
<dbReference type="EMBL" id="AYCK01027611">
    <property type="status" value="NOT_ANNOTATED_CDS"/>
    <property type="molecule type" value="Genomic_DNA"/>
</dbReference>
<evidence type="ECO:0000259" key="3">
    <source>
        <dbReference type="PROSITE" id="PS50041"/>
    </source>
</evidence>
<name>A0A087Y3E0_POEFO</name>
<dbReference type="Pfam" id="PF00059">
    <property type="entry name" value="Lectin_C"/>
    <property type="match status" value="1"/>
</dbReference>
<evidence type="ECO:0000256" key="2">
    <source>
        <dbReference type="SAM" id="SignalP"/>
    </source>
</evidence>
<evidence type="ECO:0000313" key="5">
    <source>
        <dbReference type="Proteomes" id="UP000028760"/>
    </source>
</evidence>
<proteinExistence type="predicted"/>
<reference evidence="4" key="3">
    <citation type="submission" date="2025-09" db="UniProtKB">
        <authorList>
            <consortium name="Ensembl"/>
        </authorList>
    </citation>
    <scope>IDENTIFICATION</scope>
</reference>
<evidence type="ECO:0000256" key="1">
    <source>
        <dbReference type="ARBA" id="ARBA00023157"/>
    </source>
</evidence>
<reference evidence="5" key="1">
    <citation type="submission" date="2013-10" db="EMBL/GenBank/DDBJ databases">
        <authorList>
            <person name="Schartl M."/>
            <person name="Warren W."/>
        </authorList>
    </citation>
    <scope>NUCLEOTIDE SEQUENCE [LARGE SCALE GENOMIC DNA]</scope>
    <source>
        <strain evidence="5">female</strain>
    </source>
</reference>
<dbReference type="CDD" id="cd00037">
    <property type="entry name" value="CLECT"/>
    <property type="match status" value="1"/>
</dbReference>
<dbReference type="AlphaFoldDB" id="A0A087Y3E0"/>
<dbReference type="OMA" id="CFRYVPA"/>